<reference evidence="1 2" key="1">
    <citation type="journal article" date="2018" name="Sci. Data">
        <title>The draft genome sequence of cork oak.</title>
        <authorList>
            <person name="Ramos A.M."/>
            <person name="Usie A."/>
            <person name="Barbosa P."/>
            <person name="Barros P.M."/>
            <person name="Capote T."/>
            <person name="Chaves I."/>
            <person name="Simoes F."/>
            <person name="Abreu I."/>
            <person name="Carrasquinho I."/>
            <person name="Faro C."/>
            <person name="Guimaraes J.B."/>
            <person name="Mendonca D."/>
            <person name="Nobrega F."/>
            <person name="Rodrigues L."/>
            <person name="Saibo N.J.M."/>
            <person name="Varela M.C."/>
            <person name="Egas C."/>
            <person name="Matos J."/>
            <person name="Miguel C.M."/>
            <person name="Oliveira M.M."/>
            <person name="Ricardo C.P."/>
            <person name="Goncalves S."/>
        </authorList>
    </citation>
    <scope>NUCLEOTIDE SEQUENCE [LARGE SCALE GENOMIC DNA]</scope>
    <source>
        <strain evidence="2">cv. HL8</strain>
    </source>
</reference>
<dbReference type="GO" id="GO:0000502">
    <property type="term" value="C:proteasome complex"/>
    <property type="evidence" value="ECO:0007669"/>
    <property type="project" value="UniProtKB-KW"/>
</dbReference>
<gene>
    <name evidence="1" type="primary">21D7_7</name>
    <name evidence="1" type="ORF">CFP56_023169</name>
</gene>
<sequence length="63" mass="7025">MSKELGYATSSISYSCISLTNVAKKLRLDSEIQTGDLELLRHVAKQVSSTFNSKRTHNLIVKL</sequence>
<protein>
    <submittedName>
        <fullName evidence="1">26s proteasome non-atpase regulatory subunit 3</fullName>
    </submittedName>
</protein>
<evidence type="ECO:0000313" key="2">
    <source>
        <dbReference type="Proteomes" id="UP000237347"/>
    </source>
</evidence>
<organism evidence="1 2">
    <name type="scientific">Quercus suber</name>
    <name type="common">Cork oak</name>
    <dbReference type="NCBI Taxonomy" id="58331"/>
    <lineage>
        <taxon>Eukaryota</taxon>
        <taxon>Viridiplantae</taxon>
        <taxon>Streptophyta</taxon>
        <taxon>Embryophyta</taxon>
        <taxon>Tracheophyta</taxon>
        <taxon>Spermatophyta</taxon>
        <taxon>Magnoliopsida</taxon>
        <taxon>eudicotyledons</taxon>
        <taxon>Gunneridae</taxon>
        <taxon>Pentapetalae</taxon>
        <taxon>rosids</taxon>
        <taxon>fabids</taxon>
        <taxon>Fagales</taxon>
        <taxon>Fagaceae</taxon>
        <taxon>Quercus</taxon>
    </lineage>
</organism>
<accession>A0AAW0LYG8</accession>
<dbReference type="AlphaFoldDB" id="A0AAW0LYG8"/>
<dbReference type="PROSITE" id="PS51257">
    <property type="entry name" value="PROKAR_LIPOPROTEIN"/>
    <property type="match status" value="1"/>
</dbReference>
<name>A0AAW0LYG8_QUESU</name>
<proteinExistence type="predicted"/>
<comment type="caution">
    <text evidence="1">The sequence shown here is derived from an EMBL/GenBank/DDBJ whole genome shotgun (WGS) entry which is preliminary data.</text>
</comment>
<evidence type="ECO:0000313" key="1">
    <source>
        <dbReference type="EMBL" id="KAK7856520.1"/>
    </source>
</evidence>
<keyword evidence="2" id="KW-1185">Reference proteome</keyword>
<dbReference type="Proteomes" id="UP000237347">
    <property type="component" value="Unassembled WGS sequence"/>
</dbReference>
<dbReference type="EMBL" id="PKMF04000036">
    <property type="protein sequence ID" value="KAK7856520.1"/>
    <property type="molecule type" value="Genomic_DNA"/>
</dbReference>
<keyword evidence="1" id="KW-0647">Proteasome</keyword>